<evidence type="ECO:0000256" key="1">
    <source>
        <dbReference type="ARBA" id="ARBA00023157"/>
    </source>
</evidence>
<evidence type="ECO:0000256" key="2">
    <source>
        <dbReference type="PROSITE-ProRule" id="PRU00059"/>
    </source>
</evidence>
<dbReference type="PROSITE" id="PS01180">
    <property type="entry name" value="CUB"/>
    <property type="match status" value="1"/>
</dbReference>
<keyword evidence="4" id="KW-1185">Reference proteome</keyword>
<evidence type="ECO:0000313" key="4">
    <source>
        <dbReference type="Proteomes" id="UP000095287"/>
    </source>
</evidence>
<evidence type="ECO:0000259" key="3">
    <source>
        <dbReference type="PROSITE" id="PS01180"/>
    </source>
</evidence>
<organism evidence="4 5">
    <name type="scientific">Steinernema glaseri</name>
    <dbReference type="NCBI Taxonomy" id="37863"/>
    <lineage>
        <taxon>Eukaryota</taxon>
        <taxon>Metazoa</taxon>
        <taxon>Ecdysozoa</taxon>
        <taxon>Nematoda</taxon>
        <taxon>Chromadorea</taxon>
        <taxon>Rhabditida</taxon>
        <taxon>Tylenchina</taxon>
        <taxon>Panagrolaimomorpha</taxon>
        <taxon>Strongyloidoidea</taxon>
        <taxon>Steinernematidae</taxon>
        <taxon>Steinernema</taxon>
    </lineage>
</organism>
<evidence type="ECO:0000313" key="5">
    <source>
        <dbReference type="WBParaSite" id="L893_g28943.t1"/>
    </source>
</evidence>
<proteinExistence type="predicted"/>
<reference evidence="5" key="1">
    <citation type="submission" date="2016-11" db="UniProtKB">
        <authorList>
            <consortium name="WormBaseParasite"/>
        </authorList>
    </citation>
    <scope>IDENTIFICATION</scope>
</reference>
<protein>
    <submittedName>
        <fullName evidence="5">CUB domain-containing protein</fullName>
    </submittedName>
</protein>
<dbReference type="Proteomes" id="UP000095287">
    <property type="component" value="Unplaced"/>
</dbReference>
<dbReference type="WBParaSite" id="L893_g28943.t1">
    <property type="protein sequence ID" value="L893_g28943.t1"/>
    <property type="gene ID" value="L893_g28943"/>
</dbReference>
<accession>A0A1I7ZQZ9</accession>
<dbReference type="InterPro" id="IPR035914">
    <property type="entry name" value="Sperma_CUB_dom_sf"/>
</dbReference>
<sequence length="202" mass="23128">MPSHADYLLLNRLYRCPDRCAASEMKCQNGGFLNPNDCTKCICPRAFVGRSCNGMDYDCGGQEQSTPKWRRFSMDWSSVSEKRYCYWFLTAPPGRKIEIKLENIVPEDPLCPYRENTWMEVRLGNFLVGGYRFYCNGHIPDYTLISEGNLIVLTLRKEGDDPFELELIFRSVEAKSENAGSTFGVSLALVLFITKELWKGNC</sequence>
<dbReference type="AlphaFoldDB" id="A0A1I7ZQZ9"/>
<feature type="domain" description="CUB" evidence="3">
    <location>
        <begin position="59"/>
        <end position="179"/>
    </location>
</feature>
<dbReference type="InterPro" id="IPR000859">
    <property type="entry name" value="CUB_dom"/>
</dbReference>
<dbReference type="SUPFAM" id="SSF49854">
    <property type="entry name" value="Spermadhesin, CUB domain"/>
    <property type="match status" value="1"/>
</dbReference>
<keyword evidence="1" id="KW-1015">Disulfide bond</keyword>
<comment type="caution">
    <text evidence="2">Lacks conserved residue(s) required for the propagation of feature annotation.</text>
</comment>
<name>A0A1I7ZQZ9_9BILA</name>